<evidence type="ECO:0000313" key="1">
    <source>
        <dbReference type="EMBL" id="MFC4605530.1"/>
    </source>
</evidence>
<protein>
    <submittedName>
        <fullName evidence="1">Uncharacterized protein</fullName>
    </submittedName>
</protein>
<sequence length="73" mass="7958">MGTFDAPFRGSTAIASGGLTEHQLRHDFTRLYRDVYVARQVDVTAAVRARAAWVYAGPDAVLTGFSTPARTRS</sequence>
<keyword evidence="2" id="KW-1185">Reference proteome</keyword>
<comment type="caution">
    <text evidence="1">The sequence shown here is derived from an EMBL/GenBank/DDBJ whole genome shotgun (WGS) entry which is preliminary data.</text>
</comment>
<proteinExistence type="predicted"/>
<dbReference type="RefSeq" id="WP_378419198.1">
    <property type="nucleotide sequence ID" value="NZ_JBHSFO010000012.1"/>
</dbReference>
<gene>
    <name evidence="1" type="ORF">ACFO6S_17660</name>
</gene>
<reference evidence="2" key="1">
    <citation type="journal article" date="2019" name="Int. J. Syst. Evol. Microbiol.">
        <title>The Global Catalogue of Microorganisms (GCM) 10K type strain sequencing project: providing services to taxonomists for standard genome sequencing and annotation.</title>
        <authorList>
            <consortium name="The Broad Institute Genomics Platform"/>
            <consortium name="The Broad Institute Genome Sequencing Center for Infectious Disease"/>
            <person name="Wu L."/>
            <person name="Ma J."/>
        </authorList>
    </citation>
    <scope>NUCLEOTIDE SEQUENCE [LARGE SCALE GENOMIC DNA]</scope>
    <source>
        <strain evidence="2">CCUG 54520</strain>
    </source>
</reference>
<organism evidence="1 2">
    <name type="scientific">Rhodococcus kronopolitis</name>
    <dbReference type="NCBI Taxonomy" id="1460226"/>
    <lineage>
        <taxon>Bacteria</taxon>
        <taxon>Bacillati</taxon>
        <taxon>Actinomycetota</taxon>
        <taxon>Actinomycetes</taxon>
        <taxon>Mycobacteriales</taxon>
        <taxon>Nocardiaceae</taxon>
        <taxon>Rhodococcus</taxon>
    </lineage>
</organism>
<dbReference type="Proteomes" id="UP001595914">
    <property type="component" value="Unassembled WGS sequence"/>
</dbReference>
<evidence type="ECO:0000313" key="2">
    <source>
        <dbReference type="Proteomes" id="UP001595914"/>
    </source>
</evidence>
<accession>A0ABV9FX50</accession>
<name>A0ABV9FX50_9NOCA</name>
<dbReference type="EMBL" id="JBHSFO010000012">
    <property type="protein sequence ID" value="MFC4605530.1"/>
    <property type="molecule type" value="Genomic_DNA"/>
</dbReference>